<feature type="binding site" evidence="13">
    <location>
        <begin position="168"/>
        <end position="175"/>
    </location>
    <ligand>
        <name>ATP</name>
        <dbReference type="ChEBI" id="CHEBI:30616"/>
    </ligand>
</feature>
<dbReference type="HAMAP" id="MF_01347">
    <property type="entry name" value="ATP_synth_beta_bact"/>
    <property type="match status" value="1"/>
</dbReference>
<evidence type="ECO:0000256" key="13">
    <source>
        <dbReference type="HAMAP-Rule" id="MF_01347"/>
    </source>
</evidence>
<dbReference type="InterPro" id="IPR003593">
    <property type="entry name" value="AAA+_ATPase"/>
</dbReference>
<evidence type="ECO:0000256" key="5">
    <source>
        <dbReference type="ARBA" id="ARBA00022741"/>
    </source>
</evidence>
<keyword evidence="7 13" id="KW-0067">ATP-binding</keyword>
<accession>A0ABU8IRF8</accession>
<reference evidence="15 16" key="1">
    <citation type="journal article" date="2022" name="Arch. Microbiol.">
        <title>Paraburkholderia bengalensis sp. nov. isolated from roots of Oryza sativa, IR64.</title>
        <authorList>
            <person name="Nag P."/>
            <person name="Mondal N."/>
            <person name="Sarkar J."/>
            <person name="Das S."/>
        </authorList>
    </citation>
    <scope>NUCLEOTIDE SEQUENCE [LARGE SCALE GENOMIC DNA]</scope>
    <source>
        <strain evidence="15 16">IR64_4_BI</strain>
    </source>
</reference>
<sequence>MSIDESGEASQIERFAATGRVIAARGAVVDIDFDSGALPPVDTAMFVSTCDGRQPVLAEVQAHISDTVVRALALQSTAGIARGMPVHSTGLPIEVPVGPLTLGRLFDVSGAVQDAGAPLPQRVERRPIHRAPPALSAQRGATRLFATGIKIIDLLTPLAHGGKAAMFGGAGVGKTVLVMELIHAMAEQHSGISVFAGVGERSREGHEMLADMRSSGVLPRAVLVYGQMNEPPGARWRVPLTALTIAEYFRDERHQNVLLLMDNVFRFVQAGAEVSGLLGRMPSRVGYQPTLASEVAALQERIASIGEAAVTAIEAVYVPADDFTDPAVTAISSHVDSMVVLSRAQAAEGMYPAIDPIASTSILLDPLVVGDEHVNVANAVRRVIEHQRELQDVIALLGIEELGADDRRIVQRARRLQRFLTQPFSVTEALSGQPGRSVALTDTIAGCKAILDGECDDWQESSLYMVGALDEARVKEARGRRTGTVPAAV</sequence>
<dbReference type="EC" id="7.1.2.2" evidence="13"/>
<dbReference type="Pfam" id="PF22919">
    <property type="entry name" value="ATP-synt_VA_C"/>
    <property type="match status" value="1"/>
</dbReference>
<keyword evidence="5 13" id="KW-0547">Nucleotide-binding</keyword>
<dbReference type="Gene3D" id="3.40.50.300">
    <property type="entry name" value="P-loop containing nucleotide triphosphate hydrolases"/>
    <property type="match status" value="1"/>
</dbReference>
<evidence type="ECO:0000256" key="6">
    <source>
        <dbReference type="ARBA" id="ARBA00022781"/>
    </source>
</evidence>
<dbReference type="Pfam" id="PF02874">
    <property type="entry name" value="ATP-synt_ab_N"/>
    <property type="match status" value="1"/>
</dbReference>
<comment type="caution">
    <text evidence="15">The sequence shown here is derived from an EMBL/GenBank/DDBJ whole genome shotgun (WGS) entry which is preliminary data.</text>
</comment>
<gene>
    <name evidence="13" type="primary">atpD</name>
    <name evidence="15" type="ORF">H3V53_12930</name>
</gene>
<dbReference type="Gene3D" id="2.40.10.170">
    <property type="match status" value="1"/>
</dbReference>
<dbReference type="InterPro" id="IPR024034">
    <property type="entry name" value="ATPase_F1/V1_b/a_C"/>
</dbReference>
<organism evidence="15 16">
    <name type="scientific">Paraburkholderia bengalensis</name>
    <dbReference type="NCBI Taxonomy" id="2747562"/>
    <lineage>
        <taxon>Bacteria</taxon>
        <taxon>Pseudomonadati</taxon>
        <taxon>Pseudomonadota</taxon>
        <taxon>Betaproteobacteria</taxon>
        <taxon>Burkholderiales</taxon>
        <taxon>Burkholderiaceae</taxon>
        <taxon>Paraburkholderia</taxon>
    </lineage>
</organism>
<name>A0ABU8IRF8_9BURK</name>
<dbReference type="InterPro" id="IPR055190">
    <property type="entry name" value="ATP-synt_VA_C"/>
</dbReference>
<dbReference type="InterPro" id="IPR020003">
    <property type="entry name" value="ATPase_a/bsu_AS"/>
</dbReference>
<comment type="function">
    <text evidence="13">Produces ATP from ADP in the presence of a proton gradient across the membrane. The catalytic sites are hosted primarily by the beta subunits.</text>
</comment>
<dbReference type="SUPFAM" id="SSF50615">
    <property type="entry name" value="N-terminal domain of alpha and beta subunits of F1 ATP synthase"/>
    <property type="match status" value="1"/>
</dbReference>
<dbReference type="InterPro" id="IPR000194">
    <property type="entry name" value="ATPase_F1/V1/A1_a/bsu_nucl-bd"/>
</dbReference>
<dbReference type="SUPFAM" id="SSF52540">
    <property type="entry name" value="P-loop containing nucleoside triphosphate hydrolases"/>
    <property type="match status" value="1"/>
</dbReference>
<comment type="similarity">
    <text evidence="2 13">Belongs to the ATPase alpha/beta chains family.</text>
</comment>
<dbReference type="EMBL" id="JACFYJ010000017">
    <property type="protein sequence ID" value="MEI5998069.1"/>
    <property type="molecule type" value="Genomic_DNA"/>
</dbReference>
<evidence type="ECO:0000259" key="14">
    <source>
        <dbReference type="SMART" id="SM00382"/>
    </source>
</evidence>
<keyword evidence="10 13" id="KW-0472">Membrane</keyword>
<dbReference type="InterPro" id="IPR027417">
    <property type="entry name" value="P-loop_NTPase"/>
</dbReference>
<evidence type="ECO:0000313" key="15">
    <source>
        <dbReference type="EMBL" id="MEI5998069.1"/>
    </source>
</evidence>
<evidence type="ECO:0000256" key="3">
    <source>
        <dbReference type="ARBA" id="ARBA00022448"/>
    </source>
</evidence>
<keyword evidence="9 13" id="KW-0406">Ion transport</keyword>
<keyword evidence="8 13" id="KW-1278">Translocase</keyword>
<keyword evidence="4 13" id="KW-1003">Cell membrane</keyword>
<proteinExistence type="inferred from homology"/>
<dbReference type="PANTHER" id="PTHR15184">
    <property type="entry name" value="ATP SYNTHASE"/>
    <property type="match status" value="1"/>
</dbReference>
<evidence type="ECO:0000256" key="11">
    <source>
        <dbReference type="ARBA" id="ARBA00023196"/>
    </source>
</evidence>
<evidence type="ECO:0000256" key="4">
    <source>
        <dbReference type="ARBA" id="ARBA00022475"/>
    </source>
</evidence>
<keyword evidence="11 13" id="KW-0139">CF(1)</keyword>
<dbReference type="Pfam" id="PF00006">
    <property type="entry name" value="ATP-synt_ab"/>
    <property type="match status" value="1"/>
</dbReference>
<keyword evidence="16" id="KW-1185">Reference proteome</keyword>
<evidence type="ECO:0000256" key="2">
    <source>
        <dbReference type="ARBA" id="ARBA00008936"/>
    </source>
</evidence>
<evidence type="ECO:0000256" key="1">
    <source>
        <dbReference type="ARBA" id="ARBA00004370"/>
    </source>
</evidence>
<dbReference type="CDD" id="cd18115">
    <property type="entry name" value="ATP-synt_F1_beta_N"/>
    <property type="match status" value="1"/>
</dbReference>
<dbReference type="InterPro" id="IPR005722">
    <property type="entry name" value="ATP_synth_F1_bsu"/>
</dbReference>
<dbReference type="CDD" id="cd18110">
    <property type="entry name" value="ATP-synt_F1_beta_C"/>
    <property type="match status" value="1"/>
</dbReference>
<dbReference type="CDD" id="cd01133">
    <property type="entry name" value="F1-ATPase_beta_CD"/>
    <property type="match status" value="1"/>
</dbReference>
<dbReference type="PROSITE" id="PS00152">
    <property type="entry name" value="ATPASE_ALPHA_BETA"/>
    <property type="match status" value="1"/>
</dbReference>
<evidence type="ECO:0000256" key="12">
    <source>
        <dbReference type="ARBA" id="ARBA00023310"/>
    </source>
</evidence>
<evidence type="ECO:0000256" key="10">
    <source>
        <dbReference type="ARBA" id="ARBA00023136"/>
    </source>
</evidence>
<evidence type="ECO:0000256" key="8">
    <source>
        <dbReference type="ARBA" id="ARBA00022967"/>
    </source>
</evidence>
<dbReference type="InterPro" id="IPR050053">
    <property type="entry name" value="ATPase_alpha/beta_chains"/>
</dbReference>
<comment type="catalytic activity">
    <reaction evidence="13">
        <text>ATP + H2O + 4 H(+)(in) = ADP + phosphate + 5 H(+)(out)</text>
        <dbReference type="Rhea" id="RHEA:57720"/>
        <dbReference type="ChEBI" id="CHEBI:15377"/>
        <dbReference type="ChEBI" id="CHEBI:15378"/>
        <dbReference type="ChEBI" id="CHEBI:30616"/>
        <dbReference type="ChEBI" id="CHEBI:43474"/>
        <dbReference type="ChEBI" id="CHEBI:456216"/>
        <dbReference type="EC" id="7.1.2.2"/>
    </reaction>
</comment>
<feature type="domain" description="AAA+ ATPase" evidence="14">
    <location>
        <begin position="160"/>
        <end position="345"/>
    </location>
</feature>
<dbReference type="RefSeq" id="WP_336598267.1">
    <property type="nucleotide sequence ID" value="NZ_JACFYJ010000017.1"/>
</dbReference>
<dbReference type="InterPro" id="IPR036121">
    <property type="entry name" value="ATPase_F1/V1/A1_a/bsu_N_sf"/>
</dbReference>
<dbReference type="Proteomes" id="UP001386437">
    <property type="component" value="Unassembled WGS sequence"/>
</dbReference>
<dbReference type="PANTHER" id="PTHR15184:SF71">
    <property type="entry name" value="ATP SYNTHASE SUBUNIT BETA, MITOCHONDRIAL"/>
    <property type="match status" value="1"/>
</dbReference>
<dbReference type="NCBIfam" id="TIGR01039">
    <property type="entry name" value="atpD"/>
    <property type="match status" value="1"/>
</dbReference>
<evidence type="ECO:0000313" key="16">
    <source>
        <dbReference type="Proteomes" id="UP001386437"/>
    </source>
</evidence>
<dbReference type="SUPFAM" id="SSF47917">
    <property type="entry name" value="C-terminal domain of alpha and beta subunits of F1 ATP synthase"/>
    <property type="match status" value="1"/>
</dbReference>
<dbReference type="Gene3D" id="1.10.1140.10">
    <property type="entry name" value="Bovine Mitochondrial F1-atpase, Atp Synthase Beta Chain, Chain D, domain 3"/>
    <property type="match status" value="1"/>
</dbReference>
<protein>
    <recommendedName>
        <fullName evidence="13">ATP synthase subunit beta</fullName>
        <ecNumber evidence="13">7.1.2.2</ecNumber>
    </recommendedName>
    <alternativeName>
        <fullName evidence="13">ATP synthase F1 sector subunit beta</fullName>
    </alternativeName>
    <alternativeName>
        <fullName evidence="13">F-ATPase subunit beta</fullName>
    </alternativeName>
</protein>
<keyword evidence="12 13" id="KW-0066">ATP synthesis</keyword>
<evidence type="ECO:0000256" key="9">
    <source>
        <dbReference type="ARBA" id="ARBA00023065"/>
    </source>
</evidence>
<keyword evidence="3 13" id="KW-0813">Transport</keyword>
<comment type="subcellular location">
    <subcellularLocation>
        <location evidence="13">Cell membrane</location>
        <topology evidence="13">Peripheral membrane protein</topology>
    </subcellularLocation>
    <subcellularLocation>
        <location evidence="1">Membrane</location>
    </subcellularLocation>
</comment>
<keyword evidence="6 13" id="KW-0375">Hydrogen ion transport</keyword>
<dbReference type="InterPro" id="IPR004100">
    <property type="entry name" value="ATPase_F1/V1/A1_a/bsu_N"/>
</dbReference>
<dbReference type="SMART" id="SM00382">
    <property type="entry name" value="AAA"/>
    <property type="match status" value="1"/>
</dbReference>
<evidence type="ECO:0000256" key="7">
    <source>
        <dbReference type="ARBA" id="ARBA00022840"/>
    </source>
</evidence>